<accession>A0A3M6TP92</accession>
<keyword evidence="3" id="KW-1185">Reference proteome</keyword>
<gene>
    <name evidence="2" type="ORF">pdam_00014554</name>
</gene>
<feature type="transmembrane region" description="Helical" evidence="1">
    <location>
        <begin position="140"/>
        <end position="161"/>
    </location>
</feature>
<name>A0A3M6TP92_POCDA</name>
<comment type="caution">
    <text evidence="2">The sequence shown here is derived from an EMBL/GenBank/DDBJ whole genome shotgun (WGS) entry which is preliminary data.</text>
</comment>
<proteinExistence type="predicted"/>
<organism evidence="2 3">
    <name type="scientific">Pocillopora damicornis</name>
    <name type="common">Cauliflower coral</name>
    <name type="synonym">Millepora damicornis</name>
    <dbReference type="NCBI Taxonomy" id="46731"/>
    <lineage>
        <taxon>Eukaryota</taxon>
        <taxon>Metazoa</taxon>
        <taxon>Cnidaria</taxon>
        <taxon>Anthozoa</taxon>
        <taxon>Hexacorallia</taxon>
        <taxon>Scleractinia</taxon>
        <taxon>Astrocoeniina</taxon>
        <taxon>Pocilloporidae</taxon>
        <taxon>Pocillopora</taxon>
    </lineage>
</organism>
<keyword evidence="1" id="KW-0472">Membrane</keyword>
<dbReference type="EMBL" id="RCHS01003235">
    <property type="protein sequence ID" value="RMX43227.1"/>
    <property type="molecule type" value="Genomic_DNA"/>
</dbReference>
<dbReference type="Proteomes" id="UP000275408">
    <property type="component" value="Unassembled WGS sequence"/>
</dbReference>
<sequence length="164" mass="18864">MRGCRVFWTNHRDTIIQTGYKISLKSTGKIKKEDTATHSGTEVHRHKRMGGQKEVIQAHYGGKILQHVTIPRDLICFEEDGNNCQVHSVGQFDIHSYVFNFRETLFVSNNTMKILKALFVSNNKGKCSPFMRKKMKPCSFGMYLFLTHGHFISLGNSFLFLKMS</sequence>
<dbReference type="AlphaFoldDB" id="A0A3M6TP92"/>
<evidence type="ECO:0000313" key="2">
    <source>
        <dbReference type="EMBL" id="RMX43227.1"/>
    </source>
</evidence>
<evidence type="ECO:0000256" key="1">
    <source>
        <dbReference type="SAM" id="Phobius"/>
    </source>
</evidence>
<protein>
    <submittedName>
        <fullName evidence="2">Uncharacterized protein</fullName>
    </submittedName>
</protein>
<reference evidence="2 3" key="1">
    <citation type="journal article" date="2018" name="Sci. Rep.">
        <title>Comparative analysis of the Pocillopora damicornis genome highlights role of immune system in coral evolution.</title>
        <authorList>
            <person name="Cunning R."/>
            <person name="Bay R.A."/>
            <person name="Gillette P."/>
            <person name="Baker A.C."/>
            <person name="Traylor-Knowles N."/>
        </authorList>
    </citation>
    <scope>NUCLEOTIDE SEQUENCE [LARGE SCALE GENOMIC DNA]</scope>
    <source>
        <strain evidence="2">RSMAS</strain>
        <tissue evidence="2">Whole animal</tissue>
    </source>
</reference>
<keyword evidence="1" id="KW-0812">Transmembrane</keyword>
<evidence type="ECO:0000313" key="3">
    <source>
        <dbReference type="Proteomes" id="UP000275408"/>
    </source>
</evidence>
<keyword evidence="1" id="KW-1133">Transmembrane helix</keyword>